<evidence type="ECO:0000313" key="2">
    <source>
        <dbReference type="Proteomes" id="UP001262582"/>
    </source>
</evidence>
<protein>
    <recommendedName>
        <fullName evidence="3">Lipocalin-like domain-containing protein</fullName>
    </recommendedName>
</protein>
<accession>A0ABU3D7K4</accession>
<reference evidence="1 2" key="1">
    <citation type="submission" date="2023-09" db="EMBL/GenBank/DDBJ databases">
        <authorList>
            <person name="Rey-Velasco X."/>
        </authorList>
    </citation>
    <scope>NUCLEOTIDE SEQUENCE [LARGE SCALE GENOMIC DNA]</scope>
    <source>
        <strain evidence="1 2">F117</strain>
    </source>
</reference>
<evidence type="ECO:0008006" key="3">
    <source>
        <dbReference type="Google" id="ProtNLM"/>
    </source>
</evidence>
<evidence type="ECO:0000313" key="1">
    <source>
        <dbReference type="EMBL" id="MDT0677492.1"/>
    </source>
</evidence>
<dbReference type="RefSeq" id="WP_311503836.1">
    <property type="nucleotide sequence ID" value="NZ_JAVRHK010000009.1"/>
</dbReference>
<organism evidence="1 2">
    <name type="scientific">Autumnicola musiva</name>
    <dbReference type="NCBI Taxonomy" id="3075589"/>
    <lineage>
        <taxon>Bacteria</taxon>
        <taxon>Pseudomonadati</taxon>
        <taxon>Bacteroidota</taxon>
        <taxon>Flavobacteriia</taxon>
        <taxon>Flavobacteriales</taxon>
        <taxon>Flavobacteriaceae</taxon>
        <taxon>Autumnicola</taxon>
    </lineage>
</organism>
<comment type="caution">
    <text evidence="1">The sequence shown here is derived from an EMBL/GenBank/DDBJ whole genome shotgun (WGS) entry which is preliminary data.</text>
</comment>
<proteinExistence type="predicted"/>
<gene>
    <name evidence="1" type="ORF">RM539_12970</name>
</gene>
<name>A0ABU3D7K4_9FLAO</name>
<sequence length="167" mass="19556">MKRLLSLMTILVLFSCSNDDNNIMPNGEEILGVWEKTYEISNEDYPDLEDEDYDYVRQFEFLDDETFESYTFLRNTSTNTIEGYSMQMKGTFTTEGNRMNLIYDQWNSNTEASEFVSLDELELIQEDVEWSCDFSIDKEELLFDFDPCGPLENCVGEITLERVIKAL</sequence>
<dbReference type="PROSITE" id="PS51257">
    <property type="entry name" value="PROKAR_LIPOPROTEIN"/>
    <property type="match status" value="1"/>
</dbReference>
<keyword evidence="2" id="KW-1185">Reference proteome</keyword>
<dbReference type="EMBL" id="JAVRHK010000009">
    <property type="protein sequence ID" value="MDT0677492.1"/>
    <property type="molecule type" value="Genomic_DNA"/>
</dbReference>
<dbReference type="Proteomes" id="UP001262582">
    <property type="component" value="Unassembled WGS sequence"/>
</dbReference>